<evidence type="ECO:0000256" key="5">
    <source>
        <dbReference type="ARBA" id="ARBA00022989"/>
    </source>
</evidence>
<evidence type="ECO:0000256" key="8">
    <source>
        <dbReference type="SAM" id="Phobius"/>
    </source>
</evidence>
<evidence type="ECO:0000313" key="10">
    <source>
        <dbReference type="EMBL" id="CAF0800650.1"/>
    </source>
</evidence>
<dbReference type="SUPFAM" id="SSF81653">
    <property type="entry name" value="Calcium ATPase, transduction domain A"/>
    <property type="match status" value="1"/>
</dbReference>
<dbReference type="InterPro" id="IPR059000">
    <property type="entry name" value="ATPase_P-type_domA"/>
</dbReference>
<evidence type="ECO:0000256" key="7">
    <source>
        <dbReference type="SAM" id="Coils"/>
    </source>
</evidence>
<keyword evidence="3" id="KW-0479">Metal-binding</keyword>
<dbReference type="AlphaFoldDB" id="A0A813SU00"/>
<keyword evidence="7" id="KW-0175">Coiled coil</keyword>
<feature type="transmembrane region" description="Helical" evidence="8">
    <location>
        <begin position="81"/>
        <end position="103"/>
    </location>
</feature>
<dbReference type="Gene3D" id="2.70.150.10">
    <property type="entry name" value="Calcium-transporting ATPase, cytoplasmic transduction domain A"/>
    <property type="match status" value="1"/>
</dbReference>
<dbReference type="GO" id="GO:0015677">
    <property type="term" value="P:copper ion import"/>
    <property type="evidence" value="ECO:0007669"/>
    <property type="project" value="TreeGrafter"/>
</dbReference>
<feature type="transmembrane region" description="Helical" evidence="8">
    <location>
        <begin position="360"/>
        <end position="383"/>
    </location>
</feature>
<dbReference type="SUPFAM" id="SSF81665">
    <property type="entry name" value="Calcium ATPase, transmembrane domain M"/>
    <property type="match status" value="1"/>
</dbReference>
<evidence type="ECO:0000256" key="1">
    <source>
        <dbReference type="ARBA" id="ARBA00004370"/>
    </source>
</evidence>
<dbReference type="Pfam" id="PF00122">
    <property type="entry name" value="E1-E2_ATPase"/>
    <property type="match status" value="1"/>
</dbReference>
<dbReference type="InterPro" id="IPR008250">
    <property type="entry name" value="ATPase_P-typ_transduc_dom_A_sf"/>
</dbReference>
<dbReference type="PANTHER" id="PTHR43520">
    <property type="entry name" value="ATP7, ISOFORM B"/>
    <property type="match status" value="1"/>
</dbReference>
<dbReference type="InterPro" id="IPR023298">
    <property type="entry name" value="ATPase_P-typ_TM_dom_sf"/>
</dbReference>
<evidence type="ECO:0000256" key="3">
    <source>
        <dbReference type="ARBA" id="ARBA00022723"/>
    </source>
</evidence>
<dbReference type="Proteomes" id="UP000663864">
    <property type="component" value="Unassembled WGS sequence"/>
</dbReference>
<evidence type="ECO:0000313" key="11">
    <source>
        <dbReference type="Proteomes" id="UP000663864"/>
    </source>
</evidence>
<dbReference type="EMBL" id="CAJNOT010000046">
    <property type="protein sequence ID" value="CAF0800650.1"/>
    <property type="molecule type" value="Genomic_DNA"/>
</dbReference>
<dbReference type="GO" id="GO:0043682">
    <property type="term" value="F:P-type divalent copper transporter activity"/>
    <property type="evidence" value="ECO:0007669"/>
    <property type="project" value="TreeGrafter"/>
</dbReference>
<comment type="subcellular location">
    <subcellularLocation>
        <location evidence="1">Membrane</location>
    </subcellularLocation>
</comment>
<gene>
    <name evidence="10" type="ORF">ZHD862_LOCUS2392</name>
</gene>
<evidence type="ECO:0000256" key="2">
    <source>
        <dbReference type="ARBA" id="ARBA00022692"/>
    </source>
</evidence>
<dbReference type="FunFam" id="2.70.150.10:FF:000002">
    <property type="entry name" value="Copper-transporting ATPase 1, putative"/>
    <property type="match status" value="1"/>
</dbReference>
<dbReference type="GO" id="GO:0005802">
    <property type="term" value="C:trans-Golgi network"/>
    <property type="evidence" value="ECO:0007669"/>
    <property type="project" value="TreeGrafter"/>
</dbReference>
<dbReference type="GO" id="GO:0055070">
    <property type="term" value="P:copper ion homeostasis"/>
    <property type="evidence" value="ECO:0007669"/>
    <property type="project" value="TreeGrafter"/>
</dbReference>
<dbReference type="PANTHER" id="PTHR43520:SF8">
    <property type="entry name" value="P-TYPE CU(+) TRANSPORTER"/>
    <property type="match status" value="1"/>
</dbReference>
<feature type="coiled-coil region" evidence="7">
    <location>
        <begin position="557"/>
        <end position="591"/>
    </location>
</feature>
<dbReference type="PRINTS" id="PR00943">
    <property type="entry name" value="CUATPASE"/>
</dbReference>
<feature type="transmembrane region" description="Helical" evidence="8">
    <location>
        <begin position="395"/>
        <end position="415"/>
    </location>
</feature>
<feature type="domain" description="P-type ATPase A" evidence="9">
    <location>
        <begin position="199"/>
        <end position="287"/>
    </location>
</feature>
<feature type="transmembrane region" description="Helical" evidence="8">
    <location>
        <begin position="306"/>
        <end position="330"/>
    </location>
</feature>
<feature type="transmembrane region" description="Helical" evidence="8">
    <location>
        <begin position="42"/>
        <end position="61"/>
    </location>
</feature>
<keyword evidence="4" id="KW-1278">Translocase</keyword>
<keyword evidence="2 8" id="KW-0812">Transmembrane</keyword>
<dbReference type="GO" id="GO:0005886">
    <property type="term" value="C:plasma membrane"/>
    <property type="evidence" value="ECO:0007669"/>
    <property type="project" value="TreeGrafter"/>
</dbReference>
<dbReference type="GO" id="GO:0005507">
    <property type="term" value="F:copper ion binding"/>
    <property type="evidence" value="ECO:0007669"/>
    <property type="project" value="TreeGrafter"/>
</dbReference>
<protein>
    <recommendedName>
        <fullName evidence="9">P-type ATPase A domain-containing protein</fullName>
    </recommendedName>
</protein>
<evidence type="ECO:0000256" key="6">
    <source>
        <dbReference type="ARBA" id="ARBA00023136"/>
    </source>
</evidence>
<name>A0A813SU00_9BILA</name>
<accession>A0A813SU00</accession>
<keyword evidence="5 8" id="KW-1133">Transmembrane helix</keyword>
<evidence type="ECO:0000256" key="4">
    <source>
        <dbReference type="ARBA" id="ARBA00022967"/>
    </source>
</evidence>
<organism evidence="10 11">
    <name type="scientific">Rotaria sordida</name>
    <dbReference type="NCBI Taxonomy" id="392033"/>
    <lineage>
        <taxon>Eukaryota</taxon>
        <taxon>Metazoa</taxon>
        <taxon>Spiralia</taxon>
        <taxon>Gnathifera</taxon>
        <taxon>Rotifera</taxon>
        <taxon>Eurotatoria</taxon>
        <taxon>Bdelloidea</taxon>
        <taxon>Philodinida</taxon>
        <taxon>Philodinidae</taxon>
        <taxon>Rotaria</taxon>
    </lineage>
</organism>
<sequence>MAKVPGIKSGLGFTASVLAENIKSEDLARLHRRVTRRWRNSFILAAVFGVPAMIIMLVFMFKYADHAVAPHITAGLSVENLVMFLLATPVQIISGRYFYVQAYRAVKHKTTNMDVLIVLATTIAYVYSLIVVIVNMILKMPSPMSFFDVSPMLFMFVSLGRWLEHIAKGKTSEALKKLLALQPPQGTLVKLDDKGKIIEEKTILAQLIQRDDILKILPGEIIPTDGRIIDGTTSCDESLITGESMPVDKTVGAQVVGGTKNLVGLIIIRATHVGQETALKQIIKLVEDAQTSKAPIQELADKIASYFVPFVVSVSTTVLIMYIILGYTIFEKIKHYSSYAQSHTYQATKNEVVFELAFRYAISVLSIACPCALGLATPTAVMVGTGLKIFRKNPCVVCLLILSMSDSGILCYFLFCNCLLWHRTRKSTWLRPLDRNETACLQKGYKPIRLVYTEQPLTARILVDGSKTLPIDDLIREFFSLHRMLLSKTQLDDIDICLLPHCDIREITVNQLTKLNGHQEPVLLLTARSNSEYLLTRDLEELTFRQQTGLNVDISVLNNIKQDNERLREENQQQNERIIELEKQISDLIIIRDEMKKFCKDYKNDLKKNIDKNDEYYKKFERLDQKLNKQLLQEQNVLISTRLKSE</sequence>
<comment type="caution">
    <text evidence="10">The sequence shown here is derived from an EMBL/GenBank/DDBJ whole genome shotgun (WGS) entry which is preliminary data.</text>
</comment>
<proteinExistence type="predicted"/>
<feature type="transmembrane region" description="Helical" evidence="8">
    <location>
        <begin position="115"/>
        <end position="138"/>
    </location>
</feature>
<keyword evidence="6 8" id="KW-0472">Membrane</keyword>
<reference evidence="10" key="1">
    <citation type="submission" date="2021-02" db="EMBL/GenBank/DDBJ databases">
        <authorList>
            <person name="Nowell W R."/>
        </authorList>
    </citation>
    <scope>NUCLEOTIDE SEQUENCE</scope>
</reference>
<evidence type="ECO:0000259" key="9">
    <source>
        <dbReference type="Pfam" id="PF00122"/>
    </source>
</evidence>